<evidence type="ECO:0000256" key="8">
    <source>
        <dbReference type="ARBA" id="ARBA00042850"/>
    </source>
</evidence>
<reference evidence="13 14" key="1">
    <citation type="submission" date="2010-05" db="EMBL/GenBank/DDBJ databases">
        <title>The Genome Sequence of Thecamonas trahens ATCC 50062.</title>
        <authorList>
            <consortium name="The Broad Institute Genome Sequencing Platform"/>
            <person name="Russ C."/>
            <person name="Cuomo C."/>
            <person name="Shea T."/>
            <person name="Young S.K."/>
            <person name="Zeng Q."/>
            <person name="Koehrsen M."/>
            <person name="Haas B."/>
            <person name="Borodovsky M."/>
            <person name="Guigo R."/>
            <person name="Alvarado L."/>
            <person name="Berlin A."/>
            <person name="Bochicchio J."/>
            <person name="Borenstein D."/>
            <person name="Chapman S."/>
            <person name="Chen Z."/>
            <person name="Freedman E."/>
            <person name="Gellesch M."/>
            <person name="Goldberg J."/>
            <person name="Griggs A."/>
            <person name="Gujja S."/>
            <person name="Heilman E."/>
            <person name="Heiman D."/>
            <person name="Hepburn T."/>
            <person name="Howarth C."/>
            <person name="Jen D."/>
            <person name="Larson L."/>
            <person name="Mehta T."/>
            <person name="Park D."/>
            <person name="Pearson M."/>
            <person name="Roberts A."/>
            <person name="Saif S."/>
            <person name="Shenoy N."/>
            <person name="Sisk P."/>
            <person name="Stolte C."/>
            <person name="Sykes S."/>
            <person name="Thomson T."/>
            <person name="Walk T."/>
            <person name="White J."/>
            <person name="Yandava C."/>
            <person name="Burger G."/>
            <person name="Gray M.W."/>
            <person name="Holland P.W.H."/>
            <person name="King N."/>
            <person name="Lang F.B.F."/>
            <person name="Roger A.J."/>
            <person name="Ruiz-Trillo I."/>
            <person name="Lander E."/>
            <person name="Nusbaum C."/>
        </authorList>
    </citation>
    <scope>NUCLEOTIDE SEQUENCE [LARGE SCALE GENOMIC DNA]</scope>
    <source>
        <strain evidence="13 14">ATCC 50062</strain>
    </source>
</reference>
<feature type="binding site" evidence="12">
    <location>
        <position position="71"/>
    </location>
    <ligand>
        <name>Mg(2+)</name>
        <dbReference type="ChEBI" id="CHEBI:18420"/>
        <label>1</label>
    </ligand>
</feature>
<dbReference type="EC" id="3.2.1.143" evidence="2"/>
<evidence type="ECO:0000256" key="2">
    <source>
        <dbReference type="ARBA" id="ARBA00012255"/>
    </source>
</evidence>
<evidence type="ECO:0000256" key="3">
    <source>
        <dbReference type="ARBA" id="ARBA00022801"/>
    </source>
</evidence>
<keyword evidence="12" id="KW-0460">Magnesium</keyword>
<evidence type="ECO:0000256" key="7">
    <source>
        <dbReference type="ARBA" id="ARBA00042722"/>
    </source>
</evidence>
<evidence type="ECO:0000256" key="10">
    <source>
        <dbReference type="ARBA" id="ARBA00043193"/>
    </source>
</evidence>
<evidence type="ECO:0000256" key="9">
    <source>
        <dbReference type="ARBA" id="ARBA00043187"/>
    </source>
</evidence>
<proteinExistence type="inferred from homology"/>
<keyword evidence="3" id="KW-0378">Hydrolase</keyword>
<sequence>MEASFHGALLGTLAGDVLGAPFEGESMAMVQQVMPDGPWSVADSRSFPNAVLAAVELGVDLGPSAVGEYTDDTEATFSLAESIAACRGVHRRHAALSMAHWWARGARGGYSGYTFAKMAALARGASVDETGAGTSAMPGGSYANGGAMRIAPVGLAYAACAQSVSIPRIGESSGDPDALARVVESLRQPVAAAIACTHTHPEAIDGAALLAAAVAQAVHVSADDVATLDGPTWFGALAAASTTEPLKTNMHTVAEALASVAPDAPHPESVFVPTDKELLQSWTDKWFQIRTSDAIPTVLYLIARYGVGPHAAPAETLVRAWIPDEWRATWESDPRYGAPAAAPLAAALASLACADDQPALVVPDNDPHATNISDALATELAATELPTRFA</sequence>
<keyword evidence="14" id="KW-1185">Reference proteome</keyword>
<keyword evidence="12" id="KW-0479">Metal-binding</keyword>
<dbReference type="SUPFAM" id="SSF101478">
    <property type="entry name" value="ADP-ribosylglycohydrolase"/>
    <property type="match status" value="1"/>
</dbReference>
<comment type="cofactor">
    <cofactor evidence="12">
        <name>Mg(2+)</name>
        <dbReference type="ChEBI" id="CHEBI:18420"/>
    </cofactor>
    <text evidence="12">Binds 2 magnesium ions per subunit.</text>
</comment>
<dbReference type="Gene3D" id="1.10.4080.10">
    <property type="entry name" value="ADP-ribosylation/Crystallin J1"/>
    <property type="match status" value="1"/>
</dbReference>
<evidence type="ECO:0000256" key="4">
    <source>
        <dbReference type="ARBA" id="ARBA00041057"/>
    </source>
</evidence>
<dbReference type="PANTHER" id="PTHR16222:SF24">
    <property type="entry name" value="ADP-RIBOSYLHYDROLASE ARH3"/>
    <property type="match status" value="1"/>
</dbReference>
<dbReference type="InterPro" id="IPR050792">
    <property type="entry name" value="ADP-ribosylglycohydrolase"/>
</dbReference>
<dbReference type="PANTHER" id="PTHR16222">
    <property type="entry name" value="ADP-RIBOSYLGLYCOHYDROLASE"/>
    <property type="match status" value="1"/>
</dbReference>
<dbReference type="GO" id="GO:0004649">
    <property type="term" value="F:poly(ADP-ribose) glycohydrolase activity"/>
    <property type="evidence" value="ECO:0007669"/>
    <property type="project" value="UniProtKB-EC"/>
</dbReference>
<evidence type="ECO:0000256" key="12">
    <source>
        <dbReference type="PIRSR" id="PIRSR605502-1"/>
    </source>
</evidence>
<organism evidence="13 14">
    <name type="scientific">Thecamonas trahens ATCC 50062</name>
    <dbReference type="NCBI Taxonomy" id="461836"/>
    <lineage>
        <taxon>Eukaryota</taxon>
        <taxon>Apusozoa</taxon>
        <taxon>Apusomonadida</taxon>
        <taxon>Apusomonadidae</taxon>
        <taxon>Thecamonas</taxon>
    </lineage>
</organism>
<dbReference type="Proteomes" id="UP000054408">
    <property type="component" value="Unassembled WGS sequence"/>
</dbReference>
<dbReference type="AlphaFoldDB" id="A0A0L0D2W6"/>
<evidence type="ECO:0000256" key="11">
    <source>
        <dbReference type="ARBA" id="ARBA00049015"/>
    </source>
</evidence>
<dbReference type="EMBL" id="GL349443">
    <property type="protein sequence ID" value="KNC46520.1"/>
    <property type="molecule type" value="Genomic_DNA"/>
</dbReference>
<dbReference type="Pfam" id="PF03747">
    <property type="entry name" value="ADP_ribosyl_GH"/>
    <property type="match status" value="1"/>
</dbReference>
<evidence type="ECO:0000313" key="14">
    <source>
        <dbReference type="Proteomes" id="UP000054408"/>
    </source>
</evidence>
<protein>
    <recommendedName>
        <fullName evidence="4">ADP-ribosylhydrolase ARH3</fullName>
        <ecNumber evidence="2">3.2.1.143</ecNumber>
    </recommendedName>
    <alternativeName>
        <fullName evidence="5">ADP-ribose glycohydrolase ARH3</fullName>
    </alternativeName>
    <alternativeName>
        <fullName evidence="6">ADP-ribosylhydrolase 3</fullName>
    </alternativeName>
    <alternativeName>
        <fullName evidence="9">O-acetyl-ADP-ribose deacetylase ARH3</fullName>
    </alternativeName>
    <alternativeName>
        <fullName evidence="10">Poly(ADP-ribose) glycohydrolase ARH3</fullName>
    </alternativeName>
    <alternativeName>
        <fullName evidence="8">[Protein ADP-ribosylarginine] hydrolase-like protein 2</fullName>
    </alternativeName>
    <alternativeName>
        <fullName evidence="7">[Protein ADP-ribosylserine] hydrolase</fullName>
    </alternativeName>
</protein>
<feature type="binding site" evidence="12">
    <location>
        <position position="70"/>
    </location>
    <ligand>
        <name>Mg(2+)</name>
        <dbReference type="ChEBI" id="CHEBI:18420"/>
        <label>1</label>
    </ligand>
</feature>
<dbReference type="OMA" id="WHWTDDT"/>
<dbReference type="RefSeq" id="XP_013760301.1">
    <property type="nucleotide sequence ID" value="XM_013904847.1"/>
</dbReference>
<evidence type="ECO:0000313" key="13">
    <source>
        <dbReference type="EMBL" id="KNC46520.1"/>
    </source>
</evidence>
<evidence type="ECO:0000256" key="5">
    <source>
        <dbReference type="ARBA" id="ARBA00042398"/>
    </source>
</evidence>
<comment type="similarity">
    <text evidence="1">Belongs to the ADP-ribosylglycohydrolase family.</text>
</comment>
<dbReference type="InterPro" id="IPR005502">
    <property type="entry name" value="Ribosyl_crysJ1"/>
</dbReference>
<dbReference type="STRING" id="461836.A0A0L0D2W6"/>
<feature type="binding site" evidence="12">
    <location>
        <position position="72"/>
    </location>
    <ligand>
        <name>Mg(2+)</name>
        <dbReference type="ChEBI" id="CHEBI:18420"/>
        <label>1</label>
    </ligand>
</feature>
<evidence type="ECO:0000256" key="1">
    <source>
        <dbReference type="ARBA" id="ARBA00010702"/>
    </source>
</evidence>
<dbReference type="OrthoDB" id="410104at2759"/>
<dbReference type="GO" id="GO:0046872">
    <property type="term" value="F:metal ion binding"/>
    <property type="evidence" value="ECO:0007669"/>
    <property type="project" value="UniProtKB-KW"/>
</dbReference>
<comment type="catalytic activity">
    <reaction evidence="11">
        <text>alpha-NAD(+) + H2O = ADP-D-ribose + nicotinamide + H(+)</text>
        <dbReference type="Rhea" id="RHEA:68792"/>
        <dbReference type="ChEBI" id="CHEBI:15377"/>
        <dbReference type="ChEBI" id="CHEBI:15378"/>
        <dbReference type="ChEBI" id="CHEBI:17154"/>
        <dbReference type="ChEBI" id="CHEBI:57967"/>
        <dbReference type="ChEBI" id="CHEBI:77017"/>
    </reaction>
</comment>
<accession>A0A0L0D2W6</accession>
<evidence type="ECO:0000256" key="6">
    <source>
        <dbReference type="ARBA" id="ARBA00042471"/>
    </source>
</evidence>
<dbReference type="GeneID" id="25562600"/>
<dbReference type="InterPro" id="IPR036705">
    <property type="entry name" value="Ribosyl_crysJ1_sf"/>
</dbReference>
<name>A0A0L0D2W6_THETB</name>
<gene>
    <name evidence="13" type="ORF">AMSG_02956</name>
</gene>